<name>A0ABW5IVL7_9FLAO</name>
<feature type="signal peptide" evidence="1">
    <location>
        <begin position="1"/>
        <end position="22"/>
    </location>
</feature>
<proteinExistence type="predicted"/>
<feature type="chain" id="PRO_5045615799" evidence="1">
    <location>
        <begin position="23"/>
        <end position="382"/>
    </location>
</feature>
<protein>
    <submittedName>
        <fullName evidence="2">LVIVD repeat-containing protein</fullName>
    </submittedName>
</protein>
<gene>
    <name evidence="2" type="ORF">ACFSTG_07415</name>
</gene>
<accession>A0ABW5IVL7</accession>
<dbReference type="RefSeq" id="WP_380750406.1">
    <property type="nucleotide sequence ID" value="NZ_JBHULT010000006.1"/>
</dbReference>
<dbReference type="InterPro" id="IPR027589">
    <property type="entry name" value="Choice_anch_B"/>
</dbReference>
<dbReference type="EMBL" id="JBHULT010000006">
    <property type="protein sequence ID" value="MFD2517717.1"/>
    <property type="molecule type" value="Genomic_DNA"/>
</dbReference>
<dbReference type="InterPro" id="IPR013211">
    <property type="entry name" value="LVIVD"/>
</dbReference>
<reference evidence="3" key="1">
    <citation type="journal article" date="2019" name="Int. J. Syst. Evol. Microbiol.">
        <title>The Global Catalogue of Microorganisms (GCM) 10K type strain sequencing project: providing services to taxonomists for standard genome sequencing and annotation.</title>
        <authorList>
            <consortium name="The Broad Institute Genomics Platform"/>
            <consortium name="The Broad Institute Genome Sequencing Center for Infectious Disease"/>
            <person name="Wu L."/>
            <person name="Ma J."/>
        </authorList>
    </citation>
    <scope>NUCLEOTIDE SEQUENCE [LARGE SCALE GENOMIC DNA]</scope>
    <source>
        <strain evidence="3">KCTC 42585</strain>
    </source>
</reference>
<dbReference type="PANTHER" id="PTHR38787">
    <property type="entry name" value="REGULATORY P DOMAIN-CONTAINING PROTEIN"/>
    <property type="match status" value="1"/>
</dbReference>
<sequence>MKKPVSILLVLLISLFFFNCSKDDVGTNENEVDENEIEAEPFEAVSSATFPGNKGTDVWGFSQDGKEYAVFGNISSEYREFYIIEISDSGSPDLISRTPYAAFDIKLWQNYLYVVDGTHDGSSENSGMIYDIQNPENPVPVGEFPSSHNIFIDDRGYLYLTGRHLKEDDVEIVFGITIYDLNNDPTNPELIWSSDESESHDISVIGERMFDFHGEMGTFIYDVSNPSSPVLLGSAKAGVGYDHNGWTSNDGNYLYITNEFARSQLNITILGGPDIAIWDISDVSNPRQVGEIHDNSSRVHNLYIVDNLAYVSYYSAGLKIFDISAPENPVLIYEYDTDRFLPAQTNDGFNGAFGVYPFTNSGNVYVSDLSSKLFTFKPVGND</sequence>
<evidence type="ECO:0000313" key="2">
    <source>
        <dbReference type="EMBL" id="MFD2517717.1"/>
    </source>
</evidence>
<dbReference type="Proteomes" id="UP001597468">
    <property type="component" value="Unassembled WGS sequence"/>
</dbReference>
<organism evidence="2 3">
    <name type="scientific">Salinimicrobium flavum</name>
    <dbReference type="NCBI Taxonomy" id="1737065"/>
    <lineage>
        <taxon>Bacteria</taxon>
        <taxon>Pseudomonadati</taxon>
        <taxon>Bacteroidota</taxon>
        <taxon>Flavobacteriia</taxon>
        <taxon>Flavobacteriales</taxon>
        <taxon>Flavobacteriaceae</taxon>
        <taxon>Salinimicrobium</taxon>
    </lineage>
</organism>
<dbReference type="Pfam" id="PF08309">
    <property type="entry name" value="LVIVD"/>
    <property type="match status" value="3"/>
</dbReference>
<keyword evidence="3" id="KW-1185">Reference proteome</keyword>
<evidence type="ECO:0000256" key="1">
    <source>
        <dbReference type="SAM" id="SignalP"/>
    </source>
</evidence>
<dbReference type="PANTHER" id="PTHR38787:SF3">
    <property type="entry name" value="REGULATORY P DOMAIN-CONTAINING PROTEIN"/>
    <property type="match status" value="1"/>
</dbReference>
<dbReference type="NCBIfam" id="TIGR04312">
    <property type="entry name" value="choice_anch_B"/>
    <property type="match status" value="1"/>
</dbReference>
<evidence type="ECO:0000313" key="3">
    <source>
        <dbReference type="Proteomes" id="UP001597468"/>
    </source>
</evidence>
<comment type="caution">
    <text evidence="2">The sequence shown here is derived from an EMBL/GenBank/DDBJ whole genome shotgun (WGS) entry which is preliminary data.</text>
</comment>
<dbReference type="SUPFAM" id="SSF75011">
    <property type="entry name" value="3-carboxy-cis,cis-mucoante lactonizing enzyme"/>
    <property type="match status" value="1"/>
</dbReference>
<keyword evidence="1" id="KW-0732">Signal</keyword>